<proteinExistence type="predicted"/>
<dbReference type="OrthoDB" id="5419848at2"/>
<dbReference type="EMBL" id="SLUO01000020">
    <property type="protein sequence ID" value="TCL54468.1"/>
    <property type="molecule type" value="Genomic_DNA"/>
</dbReference>
<dbReference type="Proteomes" id="UP000295718">
    <property type="component" value="Unassembled WGS sequence"/>
</dbReference>
<keyword evidence="2" id="KW-1185">Reference proteome</keyword>
<comment type="caution">
    <text evidence="1">The sequence shown here is derived from an EMBL/GenBank/DDBJ whole genome shotgun (WGS) entry which is preliminary data.</text>
</comment>
<dbReference type="RefSeq" id="WP_031392806.1">
    <property type="nucleotide sequence ID" value="NZ_JPNB01000003.1"/>
</dbReference>
<protein>
    <submittedName>
        <fullName evidence="1">Uncharacterized protein</fullName>
    </submittedName>
</protein>
<dbReference type="STRING" id="1469948.GCA_000732725_04204"/>
<sequence>MKDFYRTNPWFSLCGLNCGLCPMYLGNYCPGCGRGEGNQGCAVARCSLSRHKPGYCFQCDGFPCGKYEGVDSFDSFITHKNQMSDMEKFKQIGMEAYNDEQVEKNEILKLLISEYNDGRKKTFFCVAVNLLELKDIKEIMGQLSDIEGKEHLSVKERAAYAEKLFKEEASKQNVELKLRKRKKGESNESVGRN</sequence>
<evidence type="ECO:0000313" key="1">
    <source>
        <dbReference type="EMBL" id="TCL54468.1"/>
    </source>
</evidence>
<accession>A0A4R1QL94</accession>
<reference evidence="1 2" key="1">
    <citation type="submission" date="2019-03" db="EMBL/GenBank/DDBJ databases">
        <title>Genomic Encyclopedia of Type Strains, Phase IV (KMG-IV): sequencing the most valuable type-strain genomes for metagenomic binning, comparative biology and taxonomic classification.</title>
        <authorList>
            <person name="Goeker M."/>
        </authorList>
    </citation>
    <scope>NUCLEOTIDE SEQUENCE [LARGE SCALE GENOMIC DNA]</scope>
    <source>
        <strain evidence="1 2">DSM 100556</strain>
    </source>
</reference>
<gene>
    <name evidence="1" type="ORF">EDD76_12072</name>
</gene>
<name>A0A4R1QL94_9FIRM</name>
<dbReference type="AlphaFoldDB" id="A0A4R1QL94"/>
<organism evidence="1 2">
    <name type="scientific">Kineothrix alysoides</name>
    <dbReference type="NCBI Taxonomy" id="1469948"/>
    <lineage>
        <taxon>Bacteria</taxon>
        <taxon>Bacillati</taxon>
        <taxon>Bacillota</taxon>
        <taxon>Clostridia</taxon>
        <taxon>Lachnospirales</taxon>
        <taxon>Lachnospiraceae</taxon>
        <taxon>Kineothrix</taxon>
    </lineage>
</organism>
<evidence type="ECO:0000313" key="2">
    <source>
        <dbReference type="Proteomes" id="UP000295718"/>
    </source>
</evidence>